<dbReference type="AlphaFoldDB" id="A0AAX3YQ31"/>
<gene>
    <name evidence="1" type="ORF">O4328_01790</name>
    <name evidence="2" type="ORF">Q5707_11565</name>
</gene>
<reference evidence="2" key="2">
    <citation type="submission" date="2023-07" db="EMBL/GenBank/DDBJ databases">
        <title>Genomic analysis of Rhodococcus opacus VOC-14 with glycol ethers degradation activity.</title>
        <authorList>
            <person name="Narkevich D.A."/>
            <person name="Hlushen A.M."/>
            <person name="Akhremchuk A.E."/>
            <person name="Sikolenko M.A."/>
            <person name="Valentovich L.N."/>
        </authorList>
    </citation>
    <scope>NUCLEOTIDE SEQUENCE</scope>
    <source>
        <strain evidence="2">VOC-14</strain>
    </source>
</reference>
<reference evidence="1" key="1">
    <citation type="submission" date="2022-12" db="EMBL/GenBank/DDBJ databases">
        <authorList>
            <person name="Krivoruchko A.V."/>
            <person name="Elkin A."/>
        </authorList>
    </citation>
    <scope>NUCLEOTIDE SEQUENCE</scope>
    <source>
        <strain evidence="1">IEGM 249</strain>
    </source>
</reference>
<evidence type="ECO:0000313" key="4">
    <source>
        <dbReference type="Proteomes" id="UP001231166"/>
    </source>
</evidence>
<dbReference type="EMBL" id="JAPWIS010000001">
    <property type="protein sequence ID" value="MCZ4582423.1"/>
    <property type="molecule type" value="Genomic_DNA"/>
</dbReference>
<evidence type="ECO:0000313" key="3">
    <source>
        <dbReference type="Proteomes" id="UP001066327"/>
    </source>
</evidence>
<evidence type="ECO:0000313" key="2">
    <source>
        <dbReference type="EMBL" id="WLF50935.1"/>
    </source>
</evidence>
<protein>
    <submittedName>
        <fullName evidence="2">DUF6262 family protein</fullName>
    </submittedName>
</protein>
<accession>A0AAX3YQ31</accession>
<name>A0AAX3YQ31_RHOOP</name>
<dbReference type="EMBL" id="CP130953">
    <property type="protein sequence ID" value="WLF50935.1"/>
    <property type="molecule type" value="Genomic_DNA"/>
</dbReference>
<sequence>MRADNRHHIHQAAQRRHELTRSKAIAALRKLENQGNPITFESVAAEARVSRSWLYTQPDLRDEIIRLRSAGRPDRPPARTRDRATTDSLHTRLAVAHNRIRALTEENASLRHQLALALGHARASRTNPRTTPT</sequence>
<keyword evidence="3" id="KW-1185">Reference proteome</keyword>
<organism evidence="2 4">
    <name type="scientific">Rhodococcus opacus</name>
    <name type="common">Nocardia opaca</name>
    <dbReference type="NCBI Taxonomy" id="37919"/>
    <lineage>
        <taxon>Bacteria</taxon>
        <taxon>Bacillati</taxon>
        <taxon>Actinomycetota</taxon>
        <taxon>Actinomycetes</taxon>
        <taxon>Mycobacteriales</taxon>
        <taxon>Nocardiaceae</taxon>
        <taxon>Rhodococcus</taxon>
    </lineage>
</organism>
<dbReference type="InterPro" id="IPR046229">
    <property type="entry name" value="TnpC-like"/>
</dbReference>
<dbReference type="Proteomes" id="UP001066327">
    <property type="component" value="Unassembled WGS sequence"/>
</dbReference>
<evidence type="ECO:0000313" key="1">
    <source>
        <dbReference type="EMBL" id="MCZ4582423.1"/>
    </source>
</evidence>
<proteinExistence type="predicted"/>
<dbReference type="Pfam" id="PF19776">
    <property type="entry name" value="DUF6262"/>
    <property type="match status" value="1"/>
</dbReference>
<dbReference type="RefSeq" id="WP_269590833.1">
    <property type="nucleotide sequence ID" value="NZ_CP130953.1"/>
</dbReference>
<dbReference type="Proteomes" id="UP001231166">
    <property type="component" value="Chromosome"/>
</dbReference>